<dbReference type="GO" id="GO:0005516">
    <property type="term" value="F:calmodulin binding"/>
    <property type="evidence" value="ECO:0007669"/>
    <property type="project" value="UniProtKB-KW"/>
</dbReference>
<keyword evidence="6 23" id="KW-0728">SH3 domain</keyword>
<dbReference type="GO" id="GO:0005634">
    <property type="term" value="C:nucleus"/>
    <property type="evidence" value="ECO:0007669"/>
    <property type="project" value="UniProtKB-SubCell"/>
</dbReference>
<dbReference type="PANTHER" id="PTHR35971:SF4">
    <property type="entry name" value="OBSCURIN"/>
    <property type="match status" value="1"/>
</dbReference>
<keyword evidence="15 24" id="KW-0067">ATP-binding</keyword>
<dbReference type="PROSITE" id="PS50011">
    <property type="entry name" value="PROTEIN_KINASE_DOM"/>
    <property type="match status" value="2"/>
</dbReference>
<dbReference type="GO" id="GO:0005737">
    <property type="term" value="C:cytoplasm"/>
    <property type="evidence" value="ECO:0007669"/>
    <property type="project" value="UniProtKB-SubCell"/>
</dbReference>
<evidence type="ECO:0000256" key="21">
    <source>
        <dbReference type="ARBA" id="ARBA00047899"/>
    </source>
</evidence>
<evidence type="ECO:0000256" key="6">
    <source>
        <dbReference type="ARBA" id="ARBA00022443"/>
    </source>
</evidence>
<dbReference type="InterPro" id="IPR003961">
    <property type="entry name" value="FN3_dom"/>
</dbReference>
<dbReference type="InterPro" id="IPR007110">
    <property type="entry name" value="Ig-like_dom"/>
</dbReference>
<dbReference type="FunFam" id="2.60.40.10:FF:000075">
    <property type="entry name" value="Obscurin, cytoskeletal calmodulin and titin-interacting RhoGEF"/>
    <property type="match status" value="9"/>
</dbReference>
<dbReference type="FunFam" id="2.60.40.10:FF:000421">
    <property type="entry name" value="LOW QUALITY PROTEIN: obscurin"/>
    <property type="match status" value="3"/>
</dbReference>
<evidence type="ECO:0000256" key="8">
    <source>
        <dbReference type="ARBA" id="ARBA00022527"/>
    </source>
</evidence>
<dbReference type="SUPFAM" id="SSF48726">
    <property type="entry name" value="Immunoglobulin"/>
    <property type="match status" value="55"/>
</dbReference>
<feature type="domain" description="Ig-like" evidence="30">
    <location>
        <begin position="10"/>
        <end position="100"/>
    </location>
</feature>
<dbReference type="FunFam" id="2.60.40.10:FF:000032">
    <property type="entry name" value="palladin isoform X1"/>
    <property type="match status" value="1"/>
</dbReference>
<dbReference type="Gene3D" id="1.20.900.10">
    <property type="entry name" value="Dbl homology (DH) domain"/>
    <property type="match status" value="1"/>
</dbReference>
<proteinExistence type="inferred from homology"/>
<dbReference type="FunFam" id="2.60.40.10:FF:000523">
    <property type="entry name" value="obscurin isoform X4"/>
    <property type="match status" value="1"/>
</dbReference>
<dbReference type="FunFam" id="2.60.40.10:FF:000773">
    <property type="entry name" value="obscurin isoform X4"/>
    <property type="match status" value="1"/>
</dbReference>
<evidence type="ECO:0000259" key="30">
    <source>
        <dbReference type="PROSITE" id="PS50835"/>
    </source>
</evidence>
<feature type="domain" description="Ig-like" evidence="30">
    <location>
        <begin position="5021"/>
        <end position="5110"/>
    </location>
</feature>
<dbReference type="GeneTree" id="ENSGT00940000154756"/>
<dbReference type="SMART" id="SM00406">
    <property type="entry name" value="IGv"/>
    <property type="match status" value="16"/>
</dbReference>
<dbReference type="InterPro" id="IPR036179">
    <property type="entry name" value="Ig-like_dom_sf"/>
</dbReference>
<feature type="domain" description="Ig-like" evidence="30">
    <location>
        <begin position="110"/>
        <end position="200"/>
    </location>
</feature>
<dbReference type="Pfam" id="PF22697">
    <property type="entry name" value="SOS1_NGEF_PH"/>
    <property type="match status" value="1"/>
</dbReference>
<dbReference type="PANTHER" id="PTHR35971">
    <property type="entry name" value="SI:DKEY-31G6.6"/>
    <property type="match status" value="1"/>
</dbReference>
<dbReference type="CDD" id="cd00063">
    <property type="entry name" value="FN3"/>
    <property type="match status" value="2"/>
</dbReference>
<feature type="domain" description="Ig-like" evidence="30">
    <location>
        <begin position="5905"/>
        <end position="5988"/>
    </location>
</feature>
<feature type="domain" description="Ig-like" evidence="30">
    <location>
        <begin position="1713"/>
        <end position="1798"/>
    </location>
</feature>
<feature type="compositionally biased region" description="Polar residues" evidence="25">
    <location>
        <begin position="6916"/>
        <end position="6925"/>
    </location>
</feature>
<feature type="compositionally biased region" description="Polar residues" evidence="25">
    <location>
        <begin position="6859"/>
        <end position="6871"/>
    </location>
</feature>
<dbReference type="GO" id="GO:0005085">
    <property type="term" value="F:guanyl-nucleotide exchange factor activity"/>
    <property type="evidence" value="ECO:0007669"/>
    <property type="project" value="InterPro"/>
</dbReference>
<dbReference type="FunFam" id="2.60.40.10:FF:001136">
    <property type="entry name" value="Obscurin, cytoskeletal calmodulin and titin-interacting RhoGEF"/>
    <property type="match status" value="1"/>
</dbReference>
<evidence type="ECO:0000259" key="27">
    <source>
        <dbReference type="PROSITE" id="PS50003"/>
    </source>
</evidence>
<feature type="region of interest" description="Disordered" evidence="25">
    <location>
        <begin position="6769"/>
        <end position="6991"/>
    </location>
</feature>
<reference evidence="32 33" key="1">
    <citation type="submission" date="2016-04" db="EMBL/GenBank/DDBJ databases">
        <title>Polished mammalian reference genomes with single-molecule sequencing and chromosome conformation capture applied to the Capra hircus genome.</title>
        <authorList>
            <person name="Bickhart D.M."/>
            <person name="Koren S."/>
            <person name="Rosen B."/>
            <person name="Hastie A."/>
            <person name="Liachko I."/>
            <person name="Sullivan S.T."/>
            <person name="Burton J."/>
            <person name="Sayre B.L."/>
            <person name="Huson H.J."/>
            <person name="Lee J."/>
            <person name="Lam E."/>
            <person name="Kelley C.M."/>
            <person name="Hutchison J.L."/>
            <person name="Zhou Y."/>
            <person name="Sun J."/>
            <person name="Crisa A."/>
            <person name="Schwartz J.C."/>
            <person name="Hammond J.A."/>
            <person name="Schroeder S.G."/>
            <person name="Liu G.E."/>
            <person name="Dunham M."/>
            <person name="Shendure J."/>
            <person name="Sonstegard T.S."/>
            <person name="Phillippy A.M."/>
            <person name="Van Tassell C.P."/>
            <person name="Smith T.P."/>
        </authorList>
    </citation>
    <scope>NUCLEOTIDE SEQUENCE [LARGE SCALE GENOMIC DNA]</scope>
</reference>
<feature type="domain" description="Ig-like" evidence="30">
    <location>
        <begin position="4513"/>
        <end position="4614"/>
    </location>
</feature>
<dbReference type="SUPFAM" id="SSF56112">
    <property type="entry name" value="Protein kinase-like (PK-like)"/>
    <property type="match status" value="2"/>
</dbReference>
<comment type="subcellular location">
    <subcellularLocation>
        <location evidence="3">Cytoplasm</location>
    </subcellularLocation>
    <subcellularLocation>
        <location evidence="2">Nucleus</location>
    </subcellularLocation>
</comment>
<dbReference type="FunFam" id="2.60.40.10:FF:001314">
    <property type="entry name" value="Obscurin, cytoskeletal calmodulin and titin-interacting RhoGEF"/>
    <property type="match status" value="1"/>
</dbReference>
<evidence type="ECO:0000256" key="1">
    <source>
        <dbReference type="ARBA" id="ARBA00001946"/>
    </source>
</evidence>
<dbReference type="FunFam" id="2.60.40.10:FF:000652">
    <property type="entry name" value="obscurin isoform X3"/>
    <property type="match status" value="1"/>
</dbReference>
<dbReference type="InterPro" id="IPR036116">
    <property type="entry name" value="FN3_sf"/>
</dbReference>
<dbReference type="FunFam" id="2.60.40.10:FF:000866">
    <property type="entry name" value="Obscurin, cytoskeletal calmodulin and titin-interacting RhoGEF"/>
    <property type="match status" value="1"/>
</dbReference>
<dbReference type="FunFam" id="2.30.29.30:FF:000197">
    <property type="entry name" value="obscurin isoform X5"/>
    <property type="match status" value="1"/>
</dbReference>
<dbReference type="FunFam" id="2.60.40.10:FF:001212">
    <property type="entry name" value="Obscurin, cytoskeletal calmodulin and titin-interacting RhoGEF"/>
    <property type="match status" value="1"/>
</dbReference>
<dbReference type="FunFam" id="2.60.40.10:FF:001071">
    <property type="entry name" value="obscurin isoform X4"/>
    <property type="match status" value="1"/>
</dbReference>
<dbReference type="FunFam" id="2.60.40.10:FF:000380">
    <property type="entry name" value="obscurin isoform X3"/>
    <property type="match status" value="1"/>
</dbReference>
<dbReference type="CDD" id="cd23767">
    <property type="entry name" value="IQCD"/>
    <property type="match status" value="1"/>
</dbReference>
<comment type="catalytic activity">
    <reaction evidence="21">
        <text>L-threonyl-[protein] + ATP = O-phospho-L-threonyl-[protein] + ADP + H(+)</text>
        <dbReference type="Rhea" id="RHEA:46608"/>
        <dbReference type="Rhea" id="RHEA-COMP:11060"/>
        <dbReference type="Rhea" id="RHEA-COMP:11605"/>
        <dbReference type="ChEBI" id="CHEBI:15378"/>
        <dbReference type="ChEBI" id="CHEBI:30013"/>
        <dbReference type="ChEBI" id="CHEBI:30616"/>
        <dbReference type="ChEBI" id="CHEBI:61977"/>
        <dbReference type="ChEBI" id="CHEBI:456216"/>
        <dbReference type="EC" id="2.7.11.1"/>
    </reaction>
</comment>
<feature type="region of interest" description="Disordered" evidence="25">
    <location>
        <begin position="6599"/>
        <end position="6662"/>
    </location>
</feature>
<evidence type="ECO:0000256" key="22">
    <source>
        <dbReference type="ARBA" id="ARBA00048679"/>
    </source>
</evidence>
<dbReference type="FunFam" id="2.60.40.10:FF:000965">
    <property type="entry name" value="Obscurin, cytoskeletal calmodulin and titin-interacting RhoGEF"/>
    <property type="match status" value="1"/>
</dbReference>
<dbReference type="InterPro" id="IPR017441">
    <property type="entry name" value="Protein_kinase_ATP_BS"/>
</dbReference>
<dbReference type="FunFam" id="2.60.40.10:FF:000898">
    <property type="entry name" value="Obscurin, cytoskeletal calmodulin and titin-interacting RhoGEF"/>
    <property type="match status" value="1"/>
</dbReference>
<feature type="domain" description="Ig-like" evidence="30">
    <location>
        <begin position="3528"/>
        <end position="3611"/>
    </location>
</feature>
<dbReference type="InterPro" id="IPR013783">
    <property type="entry name" value="Ig-like_fold"/>
</dbReference>
<feature type="domain" description="Ig-like" evidence="30">
    <location>
        <begin position="3616"/>
        <end position="3699"/>
    </location>
</feature>
<dbReference type="FunFam" id="2.60.40.10:FF:000989">
    <property type="entry name" value="Obscurin, cytoskeletal calmodulin and titin-interacting RhoGEF"/>
    <property type="match status" value="1"/>
</dbReference>
<keyword evidence="16" id="KW-0460">Magnesium</keyword>
<dbReference type="InterPro" id="IPR011993">
    <property type="entry name" value="PH-like_dom_sf"/>
</dbReference>
<name>A0A452G6J3_CAPHI</name>
<dbReference type="PROSITE" id="PS00109">
    <property type="entry name" value="PROTEIN_KINASE_TYR"/>
    <property type="match status" value="1"/>
</dbReference>
<keyword evidence="33" id="KW-1185">Reference proteome</keyword>
<dbReference type="Pfam" id="PF00621">
    <property type="entry name" value="RhoGEF"/>
    <property type="match status" value="1"/>
</dbReference>
<feature type="domain" description="DH" evidence="28">
    <location>
        <begin position="5586"/>
        <end position="5770"/>
    </location>
</feature>
<feature type="domain" description="Ig-like" evidence="30">
    <location>
        <begin position="2620"/>
        <end position="2704"/>
    </location>
</feature>
<evidence type="ECO:0000256" key="24">
    <source>
        <dbReference type="PROSITE-ProRule" id="PRU10141"/>
    </source>
</evidence>
<dbReference type="FunFam" id="2.60.40.10:FF:001103">
    <property type="entry name" value="Obscurin, cytoskeletal calmodulin and titin-interacting RhoGEF"/>
    <property type="match status" value="1"/>
</dbReference>
<dbReference type="SMART" id="SM00408">
    <property type="entry name" value="IGc2"/>
    <property type="match status" value="45"/>
</dbReference>
<feature type="domain" description="Ig-like" evidence="30">
    <location>
        <begin position="5155"/>
        <end position="5244"/>
    </location>
</feature>
<feature type="domain" description="Ig-like" evidence="30">
    <location>
        <begin position="5999"/>
        <end position="6089"/>
    </location>
</feature>
<feature type="domain" description="Ig-like" evidence="30">
    <location>
        <begin position="3352"/>
        <end position="3435"/>
    </location>
</feature>
<evidence type="ECO:0000256" key="3">
    <source>
        <dbReference type="ARBA" id="ARBA00004496"/>
    </source>
</evidence>
<dbReference type="SMART" id="SM00409">
    <property type="entry name" value="IG"/>
    <property type="match status" value="54"/>
</dbReference>
<dbReference type="FunFam" id="2.60.40.10:FF:000599">
    <property type="entry name" value="obscurin isoform X3"/>
    <property type="match status" value="1"/>
</dbReference>
<dbReference type="FunFam" id="3.30.200.20:FF:000501">
    <property type="entry name" value="Obscurin isoform B"/>
    <property type="match status" value="1"/>
</dbReference>
<feature type="domain" description="Protein kinase" evidence="29">
    <location>
        <begin position="6329"/>
        <end position="6546"/>
    </location>
</feature>
<feature type="domain" description="Ig-like" evidence="30">
    <location>
        <begin position="707"/>
        <end position="778"/>
    </location>
</feature>
<dbReference type="PROSITE" id="PS50010">
    <property type="entry name" value="DH_2"/>
    <property type="match status" value="1"/>
</dbReference>
<sequence>MDHSSFSGAPRFLTRPKAFVVSVGKDATLSCQIVGNPTPQVSWEKDRQLVKAGGRFRLAQDGDLYRLTILDLALGDSGQYVCRARNAIGEAFAAVGLQVDADAACAEQAPHFLLRPTSIRVREGAEATFRCRVRGSPPMSVSWAKDGRRLGVLDAPRVRVEESGEASALRIQAAQPRDSGTYTVHAENPLGAASAAAGLTVDAEAEAASPPGASTAMLLAHLQRRREAMRAGGAPASPPSAGTRTCTVTEGKHARLSCFVTGEPKPEIVWKKDGQLVVEGRRHVVYEDEQENFVLKILFCKQSDCGLYTCTASNLVGQTYSSVLVVVREPTVPFKKRLQDLEVPEKASATFQCEVPVPAMESAWYKEETRLWASAKYLIEEAGTERRLTVLNVSSDDDAVYICETAEGSRTVAELAVQGNLLRKLPRKTAVRVGDTAMFCVELAKPEGPVQWLWNQKAVVAGGRVAVTAEGTCHTLTISRCSLEDVGEVAFVAGDCRTSTQFCVSAPRRPPLHAPEAPVVKARTESSVTLGWSPPPPGDRPAAIEGYLVERKRLGAYAWSRCHEDEWVTTPELTVAGVAEEGEFQFRVSAVNSFGQSPYLEFPGTVHLAPQLAVKTPLKAVEAVEGGEVTFSVDLTTASSGEWFLDGRVLKASSVYVIQRDGTRHTLTIRSVPVSLHGAELKFVANGIESSIRMEVRAALELTAKRPAPAAAAREVLARLHEEAQLLAELSDQAAAVTWLKDGHTLSPGPKYEVQASAGQRALLVRDVKREDAGLYECVSRGDRIAYQLLVQGLTPSLHKDTAVGAVAGRPAHLELETLDAHAHVPGYKDGVELGCSCQHFSQEDIDTRHCLVATSGTVQAEGTHSCEAGGQKISFRLDVTEPSVVFAKEQPARSEVQAVAGTSAMLSCEVAQAQTEVTWYKDGKKLSSSSKVCVEATGCTRRLVVQQAGKADAGEYSCEAGGQKVSFRLDVTEPPVVFAKEQPARSEVQAVAGASATLSCEVAQAQTEVTWYKDGKKLSSGSKVRVEATGRGRRLVVQQAGKADAGEYSCEAGGQKVSFRLDVTEPSVVFAKEQPARSEVQAVAGTSATLSCEVAQAQTEVTWYKDGKKLSSSSKVHLEAKGCTRKLVVQQAGKADAGEYSCEAGGQKVSFHLDVTEPSVVFAKEQPARSEVQAVAGTSATLSCEVAQAQTEVTWYKDGKKLSSSSKVRVEAKGCTRRLVVQQAGKADAGEYSCEAGGQKVSFRLDVTEPPVVFAKEQPARSEVQAMAGASATLSCEVAQAQTEVTWYKDGKKLSLSSKVRVEATGRGRRLVVQQAGKADAGEYSCEAGGQKVSFRLDVTEPSVVFAKEQPARSEVQAVAGASATLSCEVAQAQTEVTWYKDGKKLSSSSKVRVEATGRGRRLVVQQAGKADAGEYSCEGGGRKVSFRLDVTEPPVVFAKEQPARSEVQAVAGASATLSCEVAQAQTEVTWYKDGKKLSSSSKVRVEATGRGRRLVVQQAGKADAGEYSCEAGGQKVSFRLDVTEPSVVFAKEQPARSEVQAVAGASATLSCEVAQAQTEVTWYKDGKKLSSSSKVRVEATGRGRRLVVQQAGKADAGEYSCEAGGQKVSFRLDVTEPSVVFAKEQPARSEVQAMAGASATLSCEVAQAQTEVTWYKDGKKLSSSSKVRVEATGRGRRLVVHQAGKADAGEYSCEAGGQKVSFRLDVTEFEPPAPEKPRRREPLVVREHEDIVLTATLATPSVAAVTWFKDGVEIRRSKRHEMASLGDTHTLTVRGAQTLDSAVYSCRVGAEGQDFSVQVEEVAAKFCRPLEPVSGDLGGTVTLVCELSPAQAEVVWRRGSTQLRSGKRFQMAAAGTQRSLTVSGLREEDAGEYVCESRDDHTSAMLTVIVPRVVKFTSGLSAVVAEEGCEATFQCVVTPSDVAVTWFRDGVQLQPGEKFLISQKGASHSLTILSLALEDAGQVTAEAEGIQSTAALRVREAPVLFRKKLEPQTVEERSSVTMEVELTRPWPEVKWTRNAVALASGEKVEIHAEGARHRLVLHSVGFADRGFYGCETPNDKTQAKLTVEMRQIRLVRGLQAVEAQEQGTATMEVELSHADVEGTWTRDGLRLQPGPNCQLAVHGPTHTLTLSRLQRQDGGLVAFRAEGVHTSAHLVVTELPVKFIRPLQDVVATEKEKVALDCELSRPNVDVRWLKDNVELRVSKTMGMLAQGACRSLVIYRCEFGDQGVYVCDAHDAQSSASLKVQGEGWVASWAGGGELPVSILRPLRDKIAMEKHRGVLECQMSRASAQVRWFKGSVELHPGAKYEMVSDGLYRKLVINAVQPEDEDTYTCDAGDVKTSAQFFVEEQSIVVVRGLQDVTVMEPAPAWFECETSIPSVRPAKWLLGKTVLQAGADVGIEQEGTVHRLTLRHTYSTMTGPVHFTIGKSRSTASLVVSDIPVVLTRPLEPKVGRELQSVVLSCDFKPPPKAVQWYKEETPLAPSSKFKMRLEGHMAELRILRLTPDDAGVYRCQAGSAQSSTEVTVEERKVTVTQPLEDVEVLEEGRARFSCELSHEDEEVDWLLNGTPLYNDSFHEITHEGRRHTLVLKRVRQADGGTVRISSPKVTASAHLVVKGKPVVFLKALDDVSVEERGTLALQCEVSDHQARVVWRKDGVELGPSDKYDFSHSAGLRGLVVRSLTRDDAGLYTCDVGTDETRAHVSVHELHVGITKRLKTVEVLEGESCSFECILSHENTGDVAEWTVSGKTVGSSGRFCATRQGRKYTLAIRDAVPSDAGEVVFSVRGLTSKASLIVKERSADIMKPLEDQQAMLGEDVVLRCELSREGTPVRWLKDGKAIRKSQKYDLLTEGTRASLVIHAASLKDSGKYTCETESSKSTASLRVEEKANRFTEPLADLHVEEKGTATFTCKTERPAVSVVWRKGLTELQASGKHAPSQEGLTLRLTISALEKADSDTYTCDIGQAQSQARLLVKGQKVLITEDLEDAEVQEGSSATFCCRISPADYKPVHWFLDKTPLSANELNEIEAQPGGYHVLTLRQLALKDSGTVHFEAGDQRTSAALQVTEKPSVFSQGLTDATVTEGEDLTLVCETSASDSPVCWTKDGKPLRPSARCRLTYEGRRAQLVITEATLQDSGRYKCEAAGAWSSSIVRVHGGAVWRLPFVSLLSVPFPTLPAKFTKGLKKEEAVEGATAKLRCELSKAAPVEWRKGPETLRAGHRVSLRQDGAVCELEIHELTVEDAGEYSCVCGQERTSATLAVRGLPARLTKRLNHEEAMEGATAKLRCELSKAAPVEWRKGPETLRAGDRVSLRQEGAVCELEIRELTAEDAGEYLCVCGQEKTSAMLAVRALPAKFTKGLQKEEAVEGATAKLRCELSKAAPMEWRKGPETLRAGDRVSLRQDGAVCELEIRELTAEDAGEYSCVCGQERTSATLTVRAMPARFIKELKTKEATEGAIATLRCELSKAAPVEWRKGPKTLRAGDRVSLRQEGAVCELEIRGLTVEDAGEYSCVCGQEKTSAALAVRALPAKFAKGLGKEEAVEGAAAVLHCELSKAAPVEWRKGPETLRAGDRVSLRQEGAVCELEIHELTVEDAGEYSCVCGQERTSATLTVRALPAKFTKGLRKEEAVEGATAKLRCELSKAAPVEWRKGPETLRAGDRVSLRQEGTVCELEIRELTAEDAGEYSCVCGQEKTSATLAVRALPAKFTKDLKKEEAVEGTTVTLHCELSKAAPVEWRKGPETLRAGDRVSLRQEGAVCELEIRELTAEDAGEYSCVCGQERTSATLTVTAPQVMFRKPLQSLQAEEGTSAILQCELSEPGAAVIWSKGGLEVQADGHREPRQRGHVAELVLRGLRREDTGEYTCSCGSQTTSATLSVTAAPVRFLQELQAQEVDEGATARLRCELSRAGSSVEWRKGSLQLFPCAKYQMVLEGTAAELLVHGAEQEDAGLYTCDTGHEQSTASLSVRAPRPVFKTELQSAEQEAGGVARLCCQLSDSEAGAPVLWLKEGVELHRSPKYEMRRQGATCELLIHGLEAKDVGEYSCMAGSQKTLAFLKVKEPEVTIVRGLVDTEVQADGEAEFSCEVSQAGVDAEWRLQGLPLQSNEVTDVAVQGGRTHILRLKSVTPEDAGTVSFHVGRHTSSAQLTVRVPEVTILEPLQDAQLSEGQDAHFQCRLSRALGQEAHWALGGVPLQANEMNDITVEHGTLHLLTLHKVTLEDAGTISFQVGSCRSEAQLKVTAKNTVVKGLENVEAPEGGEALFECVLSQPEVAAHTWLLDDEPVRTSDNAEVVYFENGLRHLLLLKNLRPQDSCRVTFLAGDMVTSAFLTVRGWRLEVLEAPQDVTVRAGGQASFSCTLSETVPVGEATWYINGASVQPDDADWTVAADGSHHALLLHRAQPHHAGEVTFAAHDAVASARLTVLGLPDPPEDAEVVGRSSSSVTLSWAAPTSDGGGGLRGYRVEMKAAATGEWQLCQDLVPGPECVVAGLAPGETYRFRVAAVGPAGAGEPVYLPQMVKLAEPLEPRPAAPAPESRQVVAGEDVCLECEVAEAGEVVWLKGTERIQPSGHFQLLRQGQRQVLLIRGFSAEDQGEYRCAPARDSASGSAAAFQVVLSPESGEEGPAQPSLPPEAAQEGDLHLLWEALARKRRMSREPTLDSISELPEEDGRPQGPRQEAEEAAPDLSEEYSTADELARTGEADLSHTSSDDESRAGTPSLVTYLKKAGRPSTSPLASKAGAPEAPSGKPQEKPPAVRPPPGDLSAGDLGDPTLDQAAVKIQAAFKGYKVRKEMQQQEGPVLRCTFGDTVAQVGDVLHLECVVSSKTDVRARWLKDGVELTDSRHHHIDQLADGTCSLLVTSLGRADAGRYTCQVSNKFGHVAHSANVVVSGTESETESSSGGELDDTFRRAARRLHRLFRTKGPAEVSDEEIFFSADEGKAEPEEPGDWQTYREDEHSICICFETLAEARRAASRFQEMFGVLGIRVDISLSELGPRRVEMRIGKVAPPPSAPLEPVLTAEAAPVFLTELQNQEVLDGYPVSFDCVVTGHPVPTVRWFKDGRMLEEDDHYMISEDQQGGHQLIITAVVPADMGVYRCLAENSVGVSSTKAELRVDLTSTDYDTAADATETSSYFSAQGYLSSREQEGTESTSEEGQLPQVVEELKDLQVAPGTRLAKFQLKVKGYPTPRLYWFKDGQPLTASAHIRMADRKMLHTLEVVSVTSEDAGQYSAYISNAVGAAYSSARLLVRGPNEPEEKPALDARQQLVPPRFLEKFTSKKVKKGSSITFSVKVEGRRPPPAVHWLREEAEQGVLWIGRHTPGYTVASSAQQHSLVLLDVGRQHQGTYTCIASNAAGQALCSAGLHVSGCEWAWERGQSGQRAGISSPSRTQAVAAQMSEPAAFTDLAGQKKELLAAEARSHLSLAEVGTEEFLKKLTSQITEMVSAKITQAKLQVPGVDSDEESKTPSASPRHGRSRPSSSVQESSSESEDGDSRGEIFDIYVVTADYLPLGAEQDAILLREGQYVEVLDSAHPLRWLVRTKPTKNSPSRQGWVSPAYLDKRLKLSPEWGPAEAPEFPGEALSEDEYKTRLSAIIRDLLSSEQSFVGELQFLQSHHMQYLDRCPHAPAAVTSQKAVIFRNVQDIGHFHSSFLQELRSCDTDDDVAMCFIKNQAAFEKYLEFLVGRVQAESVMVSTAVQEFYKKYTEEVLSAADPSQPPPPPLQHFLEQPVERVQQYQALLKELIRNKARNGQNCALLEQAYAVVSALPQRAENQLHVSLMENYPGRALGEPVRQGHFIVWEGAPGARMPWKGHHRHVFLFRNHLVVCKPRRDSRTDTFSYVFRNMMKLSSIDLNDQVEGDDRAFEIWHEREDSVRKYLLQARTVITKNSWVKEICGIQQRLALPIWRPPDFEEELADCTAELGETVKLACRVTGTPKPIVSWYKDGKPVEVDPHHILIEDPDGSCALILDNLTGADSGQYMCFAASAAGNASTLGKILVQVPPRFVHKVRAVPFVDGEDAQITCTIEGAPYPQIRWYKDGVLLTPGGRYQTLSEPRSGLLVLEIRAAGTEDLGTYECELVNRLGSKRSRAELLMQSPVLQARDQHRAERLAAVEGESAPGQESTSIQRTQTCPEAPGPSTGDHSSPSPTVEAGAASGEAWGQEPHLGLPRPKSGRTRQTANSTPCPRMEGTAWPGAGELWDVHSHVFTETTHRTYVYQTSDTPAASPPSMQVTIEDVQAQSGGMAQFQAVIEGNPQPTVIWYKDGTQLGADPRLSQQQEGTTYSLVIRDVAQHDAGVYTCLAHNPGGQVLCKAELLIHGGDEPSSRRKLHSFYEVLEEIGRGVFGFVKRVQHKGNQMACAAKFIPLRSRTRAQAYRERDILAGLSHPLVTALLDQFETRKTLILILELYPTSQGILHLDIKPPNILMVHPAREDIKICDFGFAQKITPGEPQYSKYGSPEFVAPEIIEQTPVNEASDICHVSASSLTCSSPFAGESDRATLLNVLEGRVSWSSPMAAHLSEDAQDFIKAALQKAVGARPSAAKCLAHPWFRKSVPAEEAHFINTKQLKFLLARSRWQRSLMSYKSILVMRSIPELLQGPPDSPSLGIARHLRGDASGSSSSSSSSDNELAPFARAKSLPSSPVTHSPLLHPRGFLRPSASLPEEAEACPPAAASALPASLQGEEPAAALGCVPRQSVIRSLFYQQVGEGPELGGLSTGGRRHPARRRHLLKGGYFSGILPGLREPLLEHRALEEAAAMEEQAALQATAAPLETAVPMPRASPQEASGSRRSLDRDPPNTASSSTKACSKGQCPGMPGGGARAREKEHPEGTPQGLRLPSASSDGCSTQPEGLSQDRCGGQAAPFSQPQWVPTPQDSGPPEALAPQPPGSFPSGPCTEALLSSPSPSFPGKLQACLPPAQASPQVDSQSVLKAVPLTKRPGSPRPPEPASQMGTESSPSLDAEGLVQETEDLSQSSPSLQRPQEQATTRKFSLGSRGGYAGVAGYGTFAFGGDAGGMLGQGPMWAKMTWAVSQSSEEQDEAGTESPPPQASTVPAPEGDRTLPRTSQELGSWEDFSGGSQVSLVQIQDLSRDPEAADTVSLDISEVDPAYLNLSDLYDIKYLPFEFMIFRKIPKPVEPERPSSPESEAGEELAELPEAAWPWPASLEITEEPEDMEALLGKAAGGRKRKWSPPSGRLFHFPGRHSLLEEPTELGLRQRVKASVAHISRLLRGRPEGLEKESPPRKKAGLASFRLKSKDRAPSFLRELSDETVVLGQSVTLACQVVAQPAAQATWSKDGALLESSSRLLISSTLKNFQLLTILVVTAEDLGVYTCSVSNALGTAATTAVLRKAERPSSSPRPDIGEVHADGVLLVWKPVESYGPVTYIVQCSLEGGSWSTLASDVFDCCYLTGKLSRGGAYTFRTACVSKAGMGPYSSPSEQVLLGGPSRLASEEESGAAGPARPLPSMQTFAFQTQMRRGRFSVVRQCREKASGRVLAAKIVPYHPADRAAVLQEYEALKGLRHPHLAQLQAAYLSPRHLVLILELCSGPELLPCLAERDSYSESEVKDYLWQILSATQYLHAQGILHLDLRSENMIVTEYNLLKVIDFGNAQSLAQERVLPSERFKDYMETMGSCPPAPSTLLEGQGAVTQTDIWAIGVTAFIMLSAEYPVSSEGIRDTQKGLRKGLIQLSHCYAGLSGGAVAFLRSTLCVHPWVRPCASSCLQSPWLTEEGPASSQPAAVTFPTTGLRVFVREREKRRALLYKKHNLAQVR</sequence>
<dbReference type="SUPFAM" id="SSF48065">
    <property type="entry name" value="DBL homology domain (DH-domain)"/>
    <property type="match status" value="1"/>
</dbReference>
<feature type="domain" description="Ig-like" evidence="30">
    <location>
        <begin position="2442"/>
        <end position="2533"/>
    </location>
</feature>
<feature type="domain" description="Ig-like" evidence="30">
    <location>
        <begin position="2895"/>
        <end position="2973"/>
    </location>
</feature>
<feature type="domain" description="Fibronectin type-III" evidence="31">
    <location>
        <begin position="4427"/>
        <end position="4521"/>
    </location>
</feature>
<dbReference type="InterPro" id="IPR000048">
    <property type="entry name" value="IQ_motif_EF-hand-BS"/>
</dbReference>
<keyword evidence="10" id="KW-0808">Transferase</keyword>
<feature type="binding site" evidence="24">
    <location>
        <position position="6358"/>
    </location>
    <ligand>
        <name>ATP</name>
        <dbReference type="ChEBI" id="CHEBI:30616"/>
    </ligand>
</feature>
<dbReference type="PROSITE" id="PS50002">
    <property type="entry name" value="SH3"/>
    <property type="match status" value="1"/>
</dbReference>
<dbReference type="FunFam" id="2.60.40.10:FF:001055">
    <property type="entry name" value="Obscurin, cytoskeletal calmodulin and titin-interacting RhoGEF"/>
    <property type="match status" value="1"/>
</dbReference>
<feature type="domain" description="Ig-like" evidence="30">
    <location>
        <begin position="3971"/>
        <end position="4063"/>
    </location>
</feature>
<dbReference type="Pfam" id="PF00041">
    <property type="entry name" value="fn3"/>
    <property type="match status" value="2"/>
</dbReference>
<dbReference type="InterPro" id="IPR011009">
    <property type="entry name" value="Kinase-like_dom_sf"/>
</dbReference>
<evidence type="ECO:0000256" key="19">
    <source>
        <dbReference type="ARBA" id="ARBA00023242"/>
    </source>
</evidence>
<keyword evidence="9" id="KW-0597">Phosphoprotein</keyword>
<feature type="region of interest" description="Disordered" evidence="25">
    <location>
        <begin position="4650"/>
        <end position="4713"/>
    </location>
</feature>
<comment type="catalytic activity">
    <reaction evidence="22">
        <text>L-seryl-[protein] + ATP = O-phospho-L-seryl-[protein] + ADP + H(+)</text>
        <dbReference type="Rhea" id="RHEA:17989"/>
        <dbReference type="Rhea" id="RHEA-COMP:9863"/>
        <dbReference type="Rhea" id="RHEA-COMP:11604"/>
        <dbReference type="ChEBI" id="CHEBI:15378"/>
        <dbReference type="ChEBI" id="CHEBI:29999"/>
        <dbReference type="ChEBI" id="CHEBI:30616"/>
        <dbReference type="ChEBI" id="CHEBI:83421"/>
        <dbReference type="ChEBI" id="CHEBI:456216"/>
        <dbReference type="EC" id="2.7.11.1"/>
    </reaction>
</comment>
<feature type="domain" description="Ig-like" evidence="30">
    <location>
        <begin position="3791"/>
        <end position="3876"/>
    </location>
</feature>
<feature type="domain" description="Ig-like" evidence="30">
    <location>
        <begin position="1984"/>
        <end position="2068"/>
    </location>
</feature>
<feature type="domain" description="Protein kinase" evidence="29">
    <location>
        <begin position="7466"/>
        <end position="7724"/>
    </location>
</feature>
<gene>
    <name evidence="32" type="primary">OBSCN</name>
</gene>
<reference evidence="32" key="2">
    <citation type="submission" date="2025-08" db="UniProtKB">
        <authorList>
            <consortium name="Ensembl"/>
        </authorList>
    </citation>
    <scope>IDENTIFICATION</scope>
</reference>
<dbReference type="FunFam" id="2.30.30.40:FF:000124">
    <property type="entry name" value="obscurin isoform X2"/>
    <property type="match status" value="1"/>
</dbReference>
<dbReference type="InterPro" id="IPR003598">
    <property type="entry name" value="Ig_sub2"/>
</dbReference>
<dbReference type="FunFam" id="2.60.40.10:FF:000050">
    <property type="entry name" value="Titin isoform B"/>
    <property type="match status" value="3"/>
</dbReference>
<dbReference type="Bgee" id="ENSCHIG00000026141">
    <property type="expression patterns" value="Expressed in longissimus thoracis muscle and 11 other cell types or tissues"/>
</dbReference>
<feature type="domain" description="Ig-like" evidence="30">
    <location>
        <begin position="2162"/>
        <end position="2246"/>
    </location>
</feature>
<feature type="domain" description="Ig-like" evidence="30">
    <location>
        <begin position="883"/>
        <end position="971"/>
    </location>
</feature>
<dbReference type="SMART" id="SM00233">
    <property type="entry name" value="PH"/>
    <property type="match status" value="1"/>
</dbReference>
<feature type="domain" description="SH3" evidence="26">
    <location>
        <begin position="5493"/>
        <end position="5560"/>
    </location>
</feature>
<feature type="region of interest" description="Disordered" evidence="25">
    <location>
        <begin position="5449"/>
        <end position="5490"/>
    </location>
</feature>
<feature type="domain" description="Ig-like" evidence="30">
    <location>
        <begin position="3069"/>
        <end position="3152"/>
    </location>
</feature>
<dbReference type="InterPro" id="IPR013098">
    <property type="entry name" value="Ig_I-set"/>
</dbReference>
<feature type="domain" description="Ig-like" evidence="30">
    <location>
        <begin position="3173"/>
        <end position="3259"/>
    </location>
</feature>
<dbReference type="Pfam" id="PF07679">
    <property type="entry name" value="I-set"/>
    <property type="match status" value="48"/>
</dbReference>
<dbReference type="PROSITE" id="PS50096">
    <property type="entry name" value="IQ"/>
    <property type="match status" value="1"/>
</dbReference>
<dbReference type="FunFam" id="2.60.40.10:FF:000707">
    <property type="entry name" value="Obscurin, cytoskeletal calmodulin and titin-interacting RhoGEF"/>
    <property type="match status" value="1"/>
</dbReference>
<dbReference type="FunFam" id="2.60.40.10:FF:001032">
    <property type="entry name" value="Obscurin, cytoskeletal calmodulin and titin-interacting RhoGEF"/>
    <property type="match status" value="1"/>
</dbReference>
<dbReference type="EMBL" id="LWLT01000008">
    <property type="status" value="NOT_ANNOTATED_CDS"/>
    <property type="molecule type" value="Genomic_DNA"/>
</dbReference>
<feature type="domain" description="Ig-like" evidence="30">
    <location>
        <begin position="1067"/>
        <end position="1145"/>
    </location>
</feature>
<dbReference type="FunFam" id="3.30.200.20:FF:000424">
    <property type="entry name" value="obscurin isoform X5"/>
    <property type="match status" value="1"/>
</dbReference>
<feature type="domain" description="Ig-like" evidence="30">
    <location>
        <begin position="4796"/>
        <end position="4887"/>
    </location>
</feature>
<feature type="region of interest" description="Disordered" evidence="25">
    <location>
        <begin position="6109"/>
        <end position="6188"/>
    </location>
</feature>
<dbReference type="FunFam" id="2.60.40.10:FF:000954">
    <property type="entry name" value="Obscurin, cytoskeletal calmodulin and titin-interacting RhoGEF"/>
    <property type="match status" value="1"/>
</dbReference>
<dbReference type="FunFam" id="2.60.40.10:FF:000841">
    <property type="entry name" value="obscurin isoform X4"/>
    <property type="match status" value="1"/>
</dbReference>
<keyword evidence="7" id="KW-0963">Cytoplasm</keyword>
<dbReference type="FunFam" id="2.60.40.10:FF:000917">
    <property type="entry name" value="Obscurin, cytoskeletal calmodulin and titin-interacting RhoGEF"/>
    <property type="match status" value="1"/>
</dbReference>
<dbReference type="FunFam" id="1.20.900.10:FF:000027">
    <property type="entry name" value="Obscurin, cytoskeletal calmodulin and titin-interacting RhoGEF"/>
    <property type="match status" value="1"/>
</dbReference>
<evidence type="ECO:0000256" key="16">
    <source>
        <dbReference type="ARBA" id="ARBA00022842"/>
    </source>
</evidence>
<evidence type="ECO:0000256" key="14">
    <source>
        <dbReference type="ARBA" id="ARBA00022777"/>
    </source>
</evidence>
<feature type="domain" description="Ig-like" evidence="30">
    <location>
        <begin position="3881"/>
        <end position="3965"/>
    </location>
</feature>
<evidence type="ECO:0000259" key="31">
    <source>
        <dbReference type="PROSITE" id="PS50853"/>
    </source>
</evidence>
<keyword evidence="19" id="KW-0539">Nucleus</keyword>
<comment type="cofactor">
    <cofactor evidence="1">
        <name>Mg(2+)</name>
        <dbReference type="ChEBI" id="CHEBI:18420"/>
    </cofactor>
</comment>
<feature type="compositionally biased region" description="Low complexity" evidence="25">
    <location>
        <begin position="6612"/>
        <end position="6621"/>
    </location>
</feature>
<evidence type="ECO:0000256" key="17">
    <source>
        <dbReference type="ARBA" id="ARBA00022860"/>
    </source>
</evidence>
<dbReference type="PROSITE" id="PS50003">
    <property type="entry name" value="PH_DOMAIN"/>
    <property type="match status" value="1"/>
</dbReference>
<evidence type="ECO:0000259" key="26">
    <source>
        <dbReference type="PROSITE" id="PS50002"/>
    </source>
</evidence>
<dbReference type="InterPro" id="IPR001849">
    <property type="entry name" value="PH_domain"/>
</dbReference>
<keyword evidence="11" id="KW-0479">Metal-binding</keyword>
<evidence type="ECO:0000256" key="25">
    <source>
        <dbReference type="SAM" id="MobiDB-lite"/>
    </source>
</evidence>
<evidence type="ECO:0000259" key="29">
    <source>
        <dbReference type="PROSITE" id="PS50011"/>
    </source>
</evidence>
<dbReference type="InterPro" id="IPR036028">
    <property type="entry name" value="SH3-like_dom_sf"/>
</dbReference>
<evidence type="ECO:0000256" key="15">
    <source>
        <dbReference type="ARBA" id="ARBA00022840"/>
    </source>
</evidence>
<dbReference type="Gene3D" id="2.30.29.30">
    <property type="entry name" value="Pleckstrin-homology domain (PH domain)/Phosphotyrosine-binding domain (PTB)"/>
    <property type="match status" value="1"/>
</dbReference>
<feature type="domain" description="Ig-like" evidence="30">
    <location>
        <begin position="1527"/>
        <end position="1615"/>
    </location>
</feature>
<dbReference type="SMART" id="SM00325">
    <property type="entry name" value="RhoGEF"/>
    <property type="match status" value="1"/>
</dbReference>
<dbReference type="Gene3D" id="2.30.30.40">
    <property type="entry name" value="SH3 Domains"/>
    <property type="match status" value="1"/>
</dbReference>
<protein>
    <recommendedName>
        <fullName evidence="5">non-specific serine/threonine protein kinase</fullName>
        <ecNumber evidence="5">2.7.11.1</ecNumber>
    </recommendedName>
</protein>
<feature type="domain" description="Ig-like" evidence="30">
    <location>
        <begin position="2801"/>
        <end position="2882"/>
    </location>
</feature>
<evidence type="ECO:0000256" key="20">
    <source>
        <dbReference type="ARBA" id="ARBA00023319"/>
    </source>
</evidence>
<feature type="domain" description="Ig-like" evidence="30">
    <location>
        <begin position="1435"/>
        <end position="1523"/>
    </location>
</feature>
<feature type="domain" description="Fibronectin type-III" evidence="31">
    <location>
        <begin position="514"/>
        <end position="611"/>
    </location>
</feature>
<feature type="compositionally biased region" description="Polar residues" evidence="25">
    <location>
        <begin position="6116"/>
        <end position="6128"/>
    </location>
</feature>
<feature type="domain" description="Ig-like" evidence="30">
    <location>
        <begin position="1343"/>
        <end position="1419"/>
    </location>
</feature>
<dbReference type="CDD" id="cd00096">
    <property type="entry name" value="Ig"/>
    <property type="match status" value="6"/>
</dbReference>
<dbReference type="SUPFAM" id="SSF50044">
    <property type="entry name" value="SH3-domain"/>
    <property type="match status" value="1"/>
</dbReference>
<dbReference type="CDD" id="cd20971">
    <property type="entry name" value="IgI_1_Titin-A168_like"/>
    <property type="match status" value="1"/>
</dbReference>
<feature type="domain" description="Ig-like" evidence="30">
    <location>
        <begin position="1619"/>
        <end position="1707"/>
    </location>
</feature>
<feature type="compositionally biased region" description="Low complexity" evidence="25">
    <location>
        <begin position="5463"/>
        <end position="5482"/>
    </location>
</feature>
<evidence type="ECO:0000256" key="4">
    <source>
        <dbReference type="ARBA" id="ARBA00006692"/>
    </source>
</evidence>
<dbReference type="CDD" id="cd12025">
    <property type="entry name" value="SH3_Obscurin_like"/>
    <property type="match status" value="1"/>
</dbReference>
<dbReference type="GO" id="GO:0055013">
    <property type="term" value="P:cardiac muscle cell development"/>
    <property type="evidence" value="ECO:0007669"/>
    <property type="project" value="UniProtKB-ARBA"/>
</dbReference>
<dbReference type="InterPro" id="IPR013106">
    <property type="entry name" value="Ig_V-set"/>
</dbReference>
<dbReference type="SMART" id="SM00060">
    <property type="entry name" value="FN3"/>
    <property type="match status" value="3"/>
</dbReference>
<evidence type="ECO:0000259" key="28">
    <source>
        <dbReference type="PROSITE" id="PS50010"/>
    </source>
</evidence>
<dbReference type="Pfam" id="PF00069">
    <property type="entry name" value="Pkinase"/>
    <property type="match status" value="3"/>
</dbReference>
<keyword evidence="13 24" id="KW-0547">Nucleotide-binding</keyword>
<dbReference type="Gene3D" id="1.10.510.10">
    <property type="entry name" value="Transferase(Phosphotransferase) domain 1"/>
    <property type="match status" value="2"/>
</dbReference>
<dbReference type="FunFam" id="2.60.40.10:FF:000747">
    <property type="entry name" value="obscurin isoform X6"/>
    <property type="match status" value="1"/>
</dbReference>
<feature type="domain" description="Ig-like" evidence="30">
    <location>
        <begin position="7256"/>
        <end position="7345"/>
    </location>
</feature>
<dbReference type="GO" id="GO:0004674">
    <property type="term" value="F:protein serine/threonine kinase activity"/>
    <property type="evidence" value="ECO:0007669"/>
    <property type="project" value="UniProtKB-KW"/>
</dbReference>
<dbReference type="FunFam" id="2.60.40.10:FF:000988">
    <property type="entry name" value="obscurin isoform X3"/>
    <property type="match status" value="1"/>
</dbReference>
<dbReference type="PROSITE" id="PS00108">
    <property type="entry name" value="PROTEIN_KINASE_ST"/>
    <property type="match status" value="1"/>
</dbReference>
<dbReference type="Proteomes" id="UP000291000">
    <property type="component" value="Chromosome 7"/>
</dbReference>
<feature type="domain" description="Ig-like" evidence="30">
    <location>
        <begin position="3440"/>
        <end position="3523"/>
    </location>
</feature>
<dbReference type="FunFam" id="2.60.40.10:FF:000228">
    <property type="entry name" value="obscurin isoform X4"/>
    <property type="match status" value="9"/>
</dbReference>
<feature type="domain" description="Ig-like" evidence="30">
    <location>
        <begin position="4334"/>
        <end position="4420"/>
    </location>
</feature>
<evidence type="ECO:0000256" key="7">
    <source>
        <dbReference type="ARBA" id="ARBA00022490"/>
    </source>
</evidence>
<dbReference type="InterPro" id="IPR055251">
    <property type="entry name" value="SOS1_NGEF_PH"/>
</dbReference>
<dbReference type="PROSITE" id="PS50835">
    <property type="entry name" value="IG_LIKE"/>
    <property type="match status" value="46"/>
</dbReference>
<dbReference type="GO" id="GO:0003007">
    <property type="term" value="P:heart morphogenesis"/>
    <property type="evidence" value="ECO:0007669"/>
    <property type="project" value="UniProtKB-ARBA"/>
</dbReference>
<evidence type="ECO:0000256" key="5">
    <source>
        <dbReference type="ARBA" id="ARBA00012513"/>
    </source>
</evidence>
<feature type="domain" description="Ig-like" evidence="30">
    <location>
        <begin position="235"/>
        <end position="321"/>
    </location>
</feature>
<dbReference type="SMART" id="SM00220">
    <property type="entry name" value="S_TKc"/>
    <property type="match status" value="2"/>
</dbReference>
<feature type="domain" description="Ig-like" evidence="30">
    <location>
        <begin position="1893"/>
        <end position="1979"/>
    </location>
</feature>
<keyword evidence="18" id="KW-1015">Disulfide bond</keyword>
<feature type="domain" description="Ig-like" evidence="30">
    <location>
        <begin position="5266"/>
        <end position="5363"/>
    </location>
</feature>
<keyword evidence="20" id="KW-0393">Immunoglobulin domain</keyword>
<dbReference type="Gene3D" id="3.30.200.20">
    <property type="entry name" value="Phosphorylase Kinase, domain 1"/>
    <property type="match status" value="2"/>
</dbReference>
<feature type="compositionally biased region" description="Low complexity" evidence="25">
    <location>
        <begin position="6653"/>
        <end position="6662"/>
    </location>
</feature>
<feature type="domain" description="Ig-like" evidence="30">
    <location>
        <begin position="2263"/>
        <end position="2354"/>
    </location>
</feature>
<dbReference type="InterPro" id="IPR008271">
    <property type="entry name" value="Ser/Thr_kinase_AS"/>
</dbReference>
<dbReference type="PROSITE" id="PS50853">
    <property type="entry name" value="FN3"/>
    <property type="match status" value="3"/>
</dbReference>
<feature type="domain" description="Ig-like" evidence="30">
    <location>
        <begin position="1251"/>
        <end position="1339"/>
    </location>
</feature>
<dbReference type="GO" id="GO:0046872">
    <property type="term" value="F:metal ion binding"/>
    <property type="evidence" value="ECO:0007669"/>
    <property type="project" value="UniProtKB-KW"/>
</dbReference>
<evidence type="ECO:0000256" key="23">
    <source>
        <dbReference type="PROSITE-ProRule" id="PRU00192"/>
    </source>
</evidence>
<dbReference type="InterPro" id="IPR000719">
    <property type="entry name" value="Prot_kinase_dom"/>
</dbReference>
<comment type="similarity">
    <text evidence="4">Belongs to the protein kinase superfamily. CAMK Ser/Thr protein kinase family.</text>
</comment>
<dbReference type="FunFam" id="2.60.40.10:FF:001214">
    <property type="entry name" value="Obscurin, cytoskeletal calmodulin and titin-interacting RhoGEF"/>
    <property type="match status" value="1"/>
</dbReference>
<keyword evidence="12" id="KW-0677">Repeat</keyword>
<dbReference type="Gene3D" id="2.60.40.10">
    <property type="entry name" value="Immunoglobulins"/>
    <property type="match status" value="58"/>
</dbReference>
<keyword evidence="14" id="KW-0418">Kinase</keyword>
<evidence type="ECO:0000256" key="9">
    <source>
        <dbReference type="ARBA" id="ARBA00022553"/>
    </source>
</evidence>
<dbReference type="SMART" id="SM00015">
    <property type="entry name" value="IQ"/>
    <property type="match status" value="1"/>
</dbReference>
<evidence type="ECO:0000313" key="33">
    <source>
        <dbReference type="Proteomes" id="UP000291000"/>
    </source>
</evidence>
<evidence type="ECO:0000256" key="18">
    <source>
        <dbReference type="ARBA" id="ARBA00023157"/>
    </source>
</evidence>
<feature type="compositionally biased region" description="Low complexity" evidence="25">
    <location>
        <begin position="6967"/>
        <end position="6980"/>
    </location>
</feature>
<feature type="region of interest" description="Disordered" evidence="25">
    <location>
        <begin position="7025"/>
        <end position="7072"/>
    </location>
</feature>
<dbReference type="SUPFAM" id="SSF50729">
    <property type="entry name" value="PH domain-like"/>
    <property type="match status" value="1"/>
</dbReference>
<dbReference type="PROSITE" id="PS00107">
    <property type="entry name" value="PROTEIN_KINASE_ATP"/>
    <property type="match status" value="1"/>
</dbReference>
<dbReference type="FunFam" id="2.60.40.10:FF:000107">
    <property type="entry name" value="Myosin, light chain kinase a"/>
    <property type="match status" value="1"/>
</dbReference>
<dbReference type="Pfam" id="PF00612">
    <property type="entry name" value="IQ"/>
    <property type="match status" value="1"/>
</dbReference>
<dbReference type="InterPro" id="IPR003599">
    <property type="entry name" value="Ig_sub"/>
</dbReference>
<dbReference type="FunFam" id="2.60.40.10:FF:001295">
    <property type="entry name" value="Obscurin, cytoskeletal calmodulin and titin-interacting RhoGEF"/>
    <property type="match status" value="1"/>
</dbReference>
<dbReference type="InterPro" id="IPR035899">
    <property type="entry name" value="DBL_dom_sf"/>
</dbReference>
<feature type="compositionally biased region" description="Polar residues" evidence="25">
    <location>
        <begin position="6835"/>
        <end position="6847"/>
    </location>
</feature>
<feature type="domain" description="Ig-like" evidence="30">
    <location>
        <begin position="6224"/>
        <end position="6300"/>
    </location>
</feature>
<keyword evidence="17" id="KW-0112">Calmodulin-binding</keyword>
<dbReference type="InterPro" id="IPR000219">
    <property type="entry name" value="DH_dom"/>
</dbReference>
<feature type="domain" description="Fibronectin type-III" evidence="31">
    <location>
        <begin position="7350"/>
        <end position="7442"/>
    </location>
</feature>
<evidence type="ECO:0000313" key="32">
    <source>
        <dbReference type="Ensembl" id="ENSCHIP00000032209.1"/>
    </source>
</evidence>
<feature type="domain" description="Ig-like" evidence="30">
    <location>
        <begin position="3264"/>
        <end position="3347"/>
    </location>
</feature>
<feature type="domain" description="Ig-like" evidence="30">
    <location>
        <begin position="975"/>
        <end position="1063"/>
    </location>
</feature>
<feature type="domain" description="Ig-like" evidence="30">
    <location>
        <begin position="1159"/>
        <end position="1247"/>
    </location>
</feature>
<accession>A0A452G6J3</accession>
<evidence type="ECO:0000256" key="13">
    <source>
        <dbReference type="ARBA" id="ARBA00022741"/>
    </source>
</evidence>
<reference evidence="32" key="3">
    <citation type="submission" date="2025-09" db="UniProtKB">
        <authorList>
            <consortium name="Ensembl"/>
        </authorList>
    </citation>
    <scope>IDENTIFICATION</scope>
</reference>
<evidence type="ECO:0000256" key="2">
    <source>
        <dbReference type="ARBA" id="ARBA00004123"/>
    </source>
</evidence>
<evidence type="ECO:0000256" key="11">
    <source>
        <dbReference type="ARBA" id="ARBA00022723"/>
    </source>
</evidence>
<evidence type="ECO:0000256" key="10">
    <source>
        <dbReference type="ARBA" id="ARBA00022679"/>
    </source>
</evidence>
<feature type="compositionally biased region" description="Basic and acidic residues" evidence="25">
    <location>
        <begin position="4692"/>
        <end position="4711"/>
    </location>
</feature>
<dbReference type="SUPFAM" id="SSF49265">
    <property type="entry name" value="Fibronectin type III"/>
    <property type="match status" value="2"/>
</dbReference>
<dbReference type="OMA" id="CYEVEKM"/>
<dbReference type="InterPro" id="IPR001452">
    <property type="entry name" value="SH3_domain"/>
</dbReference>
<keyword evidence="8" id="KW-0723">Serine/threonine-protein kinase</keyword>
<organism evidence="32 33">
    <name type="scientific">Capra hircus</name>
    <name type="common">Goat</name>
    <dbReference type="NCBI Taxonomy" id="9925"/>
    <lineage>
        <taxon>Eukaryota</taxon>
        <taxon>Metazoa</taxon>
        <taxon>Chordata</taxon>
        <taxon>Craniata</taxon>
        <taxon>Vertebrata</taxon>
        <taxon>Euteleostomi</taxon>
        <taxon>Mammalia</taxon>
        <taxon>Eutheria</taxon>
        <taxon>Laurasiatheria</taxon>
        <taxon>Artiodactyla</taxon>
        <taxon>Ruminantia</taxon>
        <taxon>Pecora</taxon>
        <taxon>Bovidae</taxon>
        <taxon>Caprinae</taxon>
        <taxon>Capra</taxon>
    </lineage>
</organism>
<feature type="region of interest" description="Disordered" evidence="25">
    <location>
        <begin position="4725"/>
        <end position="4768"/>
    </location>
</feature>
<dbReference type="GO" id="GO:0005524">
    <property type="term" value="F:ATP binding"/>
    <property type="evidence" value="ECO:0007669"/>
    <property type="project" value="UniProtKB-UniRule"/>
</dbReference>
<dbReference type="InterPro" id="IPR052385">
    <property type="entry name" value="Obscurin/Obscurin-like_Reg"/>
</dbReference>
<feature type="domain" description="PH" evidence="27">
    <location>
        <begin position="5786"/>
        <end position="5895"/>
    </location>
</feature>
<dbReference type="InterPro" id="IPR008266">
    <property type="entry name" value="Tyr_kinase_AS"/>
</dbReference>
<feature type="domain" description="Ig-like" evidence="30">
    <location>
        <begin position="4150"/>
        <end position="4239"/>
    </location>
</feature>
<feature type="domain" description="Ig-like" evidence="30">
    <location>
        <begin position="330"/>
        <end position="413"/>
    </location>
</feature>
<dbReference type="Ensembl" id="ENSCHIT00000040085.1">
    <property type="protein sequence ID" value="ENSCHIP00000032209.1"/>
    <property type="gene ID" value="ENSCHIG00000026141.1"/>
</dbReference>
<dbReference type="FunFam" id="2.60.40.10:FF:000148">
    <property type="entry name" value="titin isoform X1"/>
    <property type="match status" value="2"/>
</dbReference>
<evidence type="ECO:0000256" key="12">
    <source>
        <dbReference type="ARBA" id="ARBA00022737"/>
    </source>
</evidence>
<dbReference type="EC" id="2.7.11.1" evidence="5"/>
<feature type="compositionally biased region" description="Acidic residues" evidence="25">
    <location>
        <begin position="4677"/>
        <end position="4689"/>
    </location>
</feature>
<feature type="domain" description="Ig-like" evidence="30">
    <location>
        <begin position="3704"/>
        <end position="3787"/>
    </location>
</feature>
<dbReference type="InterPro" id="IPR035526">
    <property type="entry name" value="Obscurin_SH3"/>
</dbReference>
<dbReference type="FunFam" id="1.10.510.10:FF:000912">
    <property type="entry name" value="obscurin isoform X1"/>
    <property type="match status" value="1"/>
</dbReference>
<feature type="domain" description="Ig-like" evidence="30">
    <location>
        <begin position="1820"/>
        <end position="1889"/>
    </location>
</feature>